<dbReference type="AlphaFoldDB" id="U9TT73"/>
<sequence length="117" mass="13929">MDKYYLVYGIQKHMMMNQILITYYNATDFKDPSTYVEWGMVMDFDVLNINREKGFMRYVRNNKTNHMDWKQFRIEPDGAITELTSGGLVLYGEVGVFVEVKYPFYLLDIIKILVPLY</sequence>
<accession>U9TT73</accession>
<name>U9TT73_RHIID</name>
<dbReference type="EMBL" id="KI286040">
    <property type="protein sequence ID" value="ESA11394.1"/>
    <property type="molecule type" value="Genomic_DNA"/>
</dbReference>
<gene>
    <name evidence="1" type="ORF">GLOINDRAFT_96843</name>
</gene>
<organism evidence="1">
    <name type="scientific">Rhizophagus irregularis (strain DAOM 181602 / DAOM 197198 / MUCL 43194)</name>
    <name type="common">Arbuscular mycorrhizal fungus</name>
    <name type="synonym">Glomus intraradices</name>
    <dbReference type="NCBI Taxonomy" id="747089"/>
    <lineage>
        <taxon>Eukaryota</taxon>
        <taxon>Fungi</taxon>
        <taxon>Fungi incertae sedis</taxon>
        <taxon>Mucoromycota</taxon>
        <taxon>Glomeromycotina</taxon>
        <taxon>Glomeromycetes</taxon>
        <taxon>Glomerales</taxon>
        <taxon>Glomeraceae</taxon>
        <taxon>Rhizophagus</taxon>
    </lineage>
</organism>
<dbReference type="HOGENOM" id="CLU_2086032_0_0_1"/>
<proteinExistence type="predicted"/>
<reference evidence="1" key="1">
    <citation type="submission" date="2013-07" db="EMBL/GenBank/DDBJ databases">
        <title>The genome of an arbuscular mycorrhizal fungus provides insights into the evolution of the oldest plant symbiosis.</title>
        <authorList>
            <consortium name="DOE Joint Genome Institute"/>
            <person name="Tisserant E."/>
            <person name="Malbreil M."/>
            <person name="Kuo A."/>
            <person name="Kohler A."/>
            <person name="Symeonidi A."/>
            <person name="Balestrini R."/>
            <person name="Charron P."/>
            <person name="Duensing N."/>
            <person name="Frei-dit-Frey N."/>
            <person name="Gianinazzi-Pearson V."/>
            <person name="Gilbert B."/>
            <person name="Handa Y."/>
            <person name="Hijri M."/>
            <person name="Kaul R."/>
            <person name="Kawaguchi M."/>
            <person name="Krajinski F."/>
            <person name="Lammers P."/>
            <person name="Lapierre D."/>
            <person name="Masclaux F.G."/>
            <person name="Murat C."/>
            <person name="Morin E."/>
            <person name="Ndikumana S."/>
            <person name="Pagni M."/>
            <person name="Petitpierre D."/>
            <person name="Requena N."/>
            <person name="Rosikiewicz P."/>
            <person name="Riley R."/>
            <person name="Saito K."/>
            <person name="San Clemente H."/>
            <person name="Shapiro H."/>
            <person name="van Tuinen D."/>
            <person name="Becard G."/>
            <person name="Bonfante P."/>
            <person name="Paszkowski U."/>
            <person name="Shachar-Hill Y."/>
            <person name="Young J.P."/>
            <person name="Sanders I.R."/>
            <person name="Henrissat B."/>
            <person name="Rensing S.A."/>
            <person name="Grigoriev I.V."/>
            <person name="Corradi N."/>
            <person name="Roux C."/>
            <person name="Martin F."/>
        </authorList>
    </citation>
    <scope>NUCLEOTIDE SEQUENCE</scope>
    <source>
        <strain evidence="1">DAOM 197198</strain>
    </source>
</reference>
<evidence type="ECO:0000313" key="1">
    <source>
        <dbReference type="EMBL" id="ESA11394.1"/>
    </source>
</evidence>
<protein>
    <submittedName>
        <fullName evidence="1">Uncharacterized protein</fullName>
    </submittedName>
</protein>